<dbReference type="InterPro" id="IPR036388">
    <property type="entry name" value="WH-like_DNA-bd_sf"/>
</dbReference>
<evidence type="ECO:0000313" key="1">
    <source>
        <dbReference type="EMBL" id="KLV17339.1"/>
    </source>
</evidence>
<evidence type="ECO:0000313" key="2">
    <source>
        <dbReference type="Proteomes" id="UP000035904"/>
    </source>
</evidence>
<reference evidence="1 2" key="1">
    <citation type="submission" date="2015-05" db="EMBL/GenBank/DDBJ databases">
        <title>Whole genome sequence and identification of bacterial endophytes from Costus igneus.</title>
        <authorList>
            <person name="Lee Y.P."/>
            <person name="Gan H.M."/>
            <person name="Eng W."/>
            <person name="Wheatley M.S."/>
            <person name="Caraballo A."/>
            <person name="Polter S."/>
            <person name="Savka M.A."/>
            <person name="Hudson A.O."/>
        </authorList>
    </citation>
    <scope>NUCLEOTIDE SEQUENCE [LARGE SCALE GENOMIC DNA]</scope>
    <source>
        <strain evidence="1 2">RIT375</strain>
    </source>
</reference>
<accession>A0A0J1HUH0</accession>
<name>A0A0J1HUH0_BACAN</name>
<sequence length="257" mass="29562">MTVKDVKFTGELSEGIFLDERMSSNAKKTLLLFFAEYISHGTNSMIDELGDKIEFNFTKGKTFPVPVIPFIDFERGRIDINELLVYTYLCYVAHTSNNSNVKIRIDMISKRTGFSKKKVKDVLNSLYEKETYITDLGKGMIDVYLLSKDLLSQLERGKELHEKSELEGGESTPVPRELIENYHKYDLSNAELAIVLMFMSYAYKGTYTYEEIIKEIIGKHPEVPEFQIQSAVRKAENHGFFKLVKLSDGNTQLIYED</sequence>
<dbReference type="AlphaFoldDB" id="A0A0J1HUH0"/>
<dbReference type="Gene3D" id="1.10.10.10">
    <property type="entry name" value="Winged helix-like DNA-binding domain superfamily/Winged helix DNA-binding domain"/>
    <property type="match status" value="2"/>
</dbReference>
<protein>
    <submittedName>
        <fullName evidence="1">Uncharacterized protein</fullName>
    </submittedName>
</protein>
<organism evidence="1 2">
    <name type="scientific">Bacillus anthracis</name>
    <name type="common">anthrax bacterium</name>
    <dbReference type="NCBI Taxonomy" id="1392"/>
    <lineage>
        <taxon>Bacteria</taxon>
        <taxon>Bacillati</taxon>
        <taxon>Bacillota</taxon>
        <taxon>Bacilli</taxon>
        <taxon>Bacillales</taxon>
        <taxon>Bacillaceae</taxon>
        <taxon>Bacillus</taxon>
        <taxon>Bacillus cereus group</taxon>
    </lineage>
</organism>
<dbReference type="RefSeq" id="WP_002195027.1">
    <property type="nucleotide sequence ID" value="NZ_LDPG01000012.1"/>
</dbReference>
<dbReference type="PATRIC" id="fig|1392.242.peg.1325"/>
<dbReference type="Proteomes" id="UP000035904">
    <property type="component" value="Unassembled WGS sequence"/>
</dbReference>
<dbReference type="EMBL" id="LDPG01000012">
    <property type="protein sequence ID" value="KLV17339.1"/>
    <property type="molecule type" value="Genomic_DNA"/>
</dbReference>
<comment type="caution">
    <text evidence="1">The sequence shown here is derived from an EMBL/GenBank/DDBJ whole genome shotgun (WGS) entry which is preliminary data.</text>
</comment>
<gene>
    <name evidence="1" type="ORF">ABW01_17220</name>
</gene>
<proteinExistence type="predicted"/>